<sequence>MTSSHNSNISSRVQRSMLCLKGLWDYVVSALLRVLLSKSCPTQKLCTSRLTCSIYAPRVSTSLRLNGQRRSRAVGLPRKVYTLVQDRHAFFLLFSAHKKATYNEKYAANELLQSFPYYSNYIDLVRMELSALSSALPQFPPHDVAIVILGSGPLPLTSLCILRQLTDACVNTTCHNVDMDESAIASSTTMCRALGVEEPRMRFQCADATSKELNLGECDVVYLAALVGESSRQKQEILANVVSKTRPGTLVVLRSAHSLRRLLYPVVEVTEGMATLGLKVLLVVHPYNHVINSVLIAIVDTPPYVHCPMKATL</sequence>
<dbReference type="Gene3D" id="3.40.50.150">
    <property type="entry name" value="Vaccinia Virus protein VP39"/>
    <property type="match status" value="1"/>
</dbReference>
<accession>A0ABR4A3L6</accession>
<evidence type="ECO:0000256" key="2">
    <source>
        <dbReference type="ARBA" id="ARBA00022679"/>
    </source>
</evidence>
<dbReference type="InterPro" id="IPR004298">
    <property type="entry name" value="Nicotian_synth"/>
</dbReference>
<organism evidence="4 5">
    <name type="scientific">Stereocaulon virgatum</name>
    <dbReference type="NCBI Taxonomy" id="373712"/>
    <lineage>
        <taxon>Eukaryota</taxon>
        <taxon>Fungi</taxon>
        <taxon>Dikarya</taxon>
        <taxon>Ascomycota</taxon>
        <taxon>Pezizomycotina</taxon>
        <taxon>Lecanoromycetes</taxon>
        <taxon>OSLEUM clade</taxon>
        <taxon>Lecanoromycetidae</taxon>
        <taxon>Lecanorales</taxon>
        <taxon>Lecanorineae</taxon>
        <taxon>Stereocaulaceae</taxon>
        <taxon>Stereocaulon</taxon>
    </lineage>
</organism>
<protein>
    <recommendedName>
        <fullName evidence="6">Nicotianamine synthase</fullName>
    </recommendedName>
</protein>
<dbReference type="PROSITE" id="PS51142">
    <property type="entry name" value="NAS"/>
    <property type="match status" value="1"/>
</dbReference>
<keyword evidence="5" id="KW-1185">Reference proteome</keyword>
<gene>
    <name evidence="4" type="ORF">N7G274_007519</name>
</gene>
<evidence type="ECO:0000256" key="3">
    <source>
        <dbReference type="ARBA" id="ARBA00022691"/>
    </source>
</evidence>
<dbReference type="InterPro" id="IPR029063">
    <property type="entry name" value="SAM-dependent_MTases_sf"/>
</dbReference>
<dbReference type="Pfam" id="PF03059">
    <property type="entry name" value="NAS"/>
    <property type="match status" value="1"/>
</dbReference>
<evidence type="ECO:0000313" key="5">
    <source>
        <dbReference type="Proteomes" id="UP001590950"/>
    </source>
</evidence>
<comment type="caution">
    <text evidence="4">The sequence shown here is derived from an EMBL/GenBank/DDBJ whole genome shotgun (WGS) entry which is preliminary data.</text>
</comment>
<keyword evidence="3" id="KW-0949">S-adenosyl-L-methionine</keyword>
<dbReference type="EMBL" id="JBEFKJ010000024">
    <property type="protein sequence ID" value="KAL2039660.1"/>
    <property type="molecule type" value="Genomic_DNA"/>
</dbReference>
<dbReference type="PANTHER" id="PTHR32266">
    <property type="entry name" value="NICOTIANAMINE SYNTHASE 3"/>
    <property type="match status" value="1"/>
</dbReference>
<comment type="similarity">
    <text evidence="1">Belongs to the nicotianamine synthase (NAS)-like family.</text>
</comment>
<keyword evidence="2" id="KW-0808">Transferase</keyword>
<evidence type="ECO:0008006" key="6">
    <source>
        <dbReference type="Google" id="ProtNLM"/>
    </source>
</evidence>
<dbReference type="Proteomes" id="UP001590950">
    <property type="component" value="Unassembled WGS sequence"/>
</dbReference>
<dbReference type="SUPFAM" id="SSF53335">
    <property type="entry name" value="S-adenosyl-L-methionine-dependent methyltransferases"/>
    <property type="match status" value="1"/>
</dbReference>
<proteinExistence type="inferred from homology"/>
<reference evidence="4 5" key="1">
    <citation type="submission" date="2024-09" db="EMBL/GenBank/DDBJ databases">
        <title>Rethinking Asexuality: The Enigmatic Case of Functional Sexual Genes in Lepraria (Stereocaulaceae).</title>
        <authorList>
            <person name="Doellman M."/>
            <person name="Sun Y."/>
            <person name="Barcenas-Pena A."/>
            <person name="Lumbsch H.T."/>
            <person name="Grewe F."/>
        </authorList>
    </citation>
    <scope>NUCLEOTIDE SEQUENCE [LARGE SCALE GENOMIC DNA]</scope>
    <source>
        <strain evidence="4 5">Mercado 3170</strain>
    </source>
</reference>
<evidence type="ECO:0000256" key="1">
    <source>
        <dbReference type="ARBA" id="ARBA00007009"/>
    </source>
</evidence>
<dbReference type="PANTHER" id="PTHR32266:SF12">
    <property type="entry name" value="NICOTIANAMINE SYNTHASE 3"/>
    <property type="match status" value="1"/>
</dbReference>
<evidence type="ECO:0000313" key="4">
    <source>
        <dbReference type="EMBL" id="KAL2039660.1"/>
    </source>
</evidence>
<name>A0ABR4A3L6_9LECA</name>